<evidence type="ECO:0000313" key="5">
    <source>
        <dbReference type="EMBL" id="OEH77736.1"/>
    </source>
</evidence>
<comment type="subcellular location">
    <subcellularLocation>
        <location evidence="1">Membrane</location>
    </subcellularLocation>
</comment>
<dbReference type="VEuPathDB" id="ToxoDB:LOC34623350"/>
<evidence type="ECO:0000313" key="6">
    <source>
        <dbReference type="Proteomes" id="UP000095192"/>
    </source>
</evidence>
<dbReference type="InterPro" id="IPR040096">
    <property type="entry name" value="Ric1"/>
</dbReference>
<feature type="region of interest" description="Disordered" evidence="3">
    <location>
        <begin position="726"/>
        <end position="750"/>
    </location>
</feature>
<feature type="region of interest" description="Disordered" evidence="3">
    <location>
        <begin position="1119"/>
        <end position="1150"/>
    </location>
</feature>
<dbReference type="PANTHER" id="PTHR22746">
    <property type="entry name" value="RAB6A-GEF COMPLEX PARTNER PROTEIN 1"/>
    <property type="match status" value="1"/>
</dbReference>
<reference evidence="5 6" key="1">
    <citation type="journal article" date="2016" name="BMC Genomics">
        <title>Comparative genomics reveals Cyclospora cayetanensis possesses coccidia-like metabolism and invasion components but unique surface antigens.</title>
        <authorList>
            <person name="Liu S."/>
            <person name="Wang L."/>
            <person name="Zheng H."/>
            <person name="Xu Z."/>
            <person name="Roellig D.M."/>
            <person name="Li N."/>
            <person name="Frace M.A."/>
            <person name="Tang K."/>
            <person name="Arrowood M.J."/>
            <person name="Moss D.M."/>
            <person name="Zhang L."/>
            <person name="Feng Y."/>
            <person name="Xiao L."/>
        </authorList>
    </citation>
    <scope>NUCLEOTIDE SEQUENCE [LARGE SCALE GENOMIC DNA]</scope>
    <source>
        <strain evidence="5 6">CHN_HEN01</strain>
    </source>
</reference>
<evidence type="ECO:0000256" key="1">
    <source>
        <dbReference type="ARBA" id="ARBA00004370"/>
    </source>
</evidence>
<comment type="caution">
    <text evidence="5">The sequence shown here is derived from an EMBL/GenBank/DDBJ whole genome shotgun (WGS) entry which is preliminary data.</text>
</comment>
<keyword evidence="2" id="KW-0472">Membrane</keyword>
<dbReference type="GO" id="GO:0034066">
    <property type="term" value="C:Ric1-Rgp1 guanyl-nucleotide exchange factor complex"/>
    <property type="evidence" value="ECO:0007669"/>
    <property type="project" value="InterPro"/>
</dbReference>
<dbReference type="InterPro" id="IPR009771">
    <property type="entry name" value="RIC1_C"/>
</dbReference>
<feature type="region of interest" description="Disordered" evidence="3">
    <location>
        <begin position="544"/>
        <end position="579"/>
    </location>
</feature>
<accession>A0A1D3D2R2</accession>
<feature type="compositionally biased region" description="Polar residues" evidence="3">
    <location>
        <begin position="67"/>
        <end position="78"/>
    </location>
</feature>
<dbReference type="GO" id="GO:0000139">
    <property type="term" value="C:Golgi membrane"/>
    <property type="evidence" value="ECO:0007669"/>
    <property type="project" value="TreeGrafter"/>
</dbReference>
<evidence type="ECO:0000259" key="4">
    <source>
        <dbReference type="Pfam" id="PF07064"/>
    </source>
</evidence>
<dbReference type="VEuPathDB" id="ToxoDB:cyc_07368"/>
<keyword evidence="6" id="KW-1185">Reference proteome</keyword>
<evidence type="ECO:0000256" key="3">
    <source>
        <dbReference type="SAM" id="MobiDB-lite"/>
    </source>
</evidence>
<sequence length="1479" mass="160314">MCNAAALRAGSAYSGTASSTSSWEGEQVVLGRSKKSSRGHYWLLRHQRSLQQSQSQQTRTREPHLVRSQTAGSVLESSSPSLQYSRGIRQMQLDCRIDILAVVTAVGERSLVAVGLKSGEVEIYRLLCPKGCDAALPADAAAEDDATLRSPPEQLVEVSIVRSASVAAAASAVDVSGSRCSSDLTSRVLLGGSHLLVWSFLGAGRPAASLSLIPLPPCLYTAKALSLRQAALSPDGAQLLVAGSRGVALFALLQRRWRLLCSERQEAQLPTGLLPLGWYTNDIFFATTSASIPLGGAPPAAAAAPEPRSLLGATDASPRWLLPLHIHRGVEAAVAAAVESCPISSSRLGASFSSGTTARETRIGSGTHNMRHYAMCFYAGDASKPVLAVFDALRLLTAYQLQPPCHERRRHQQYDVAALWQLDLSDFCDRPPQQIRFGVTGLWSGAEAQMREHYVLPSAHVRVLRSRKLQEERDTGCRRELLPACCCCTCTAPVGLSSQPPGPSEHGEQELQQPAVVTAAFGSSGEKGISVLRDNRSGLHGAGVAHIPAERASGAKNTSSRESSNPFSRSSSGGDDATEGGLANFPFRWSAPGDGLCGKRLSSAHGASNSNFFRNADSIDTSKKVSEELEDSAAATGQQLRRRWQTFWAAGRSRLSRQPEKQRSSATSLEAYTRGACCTLPSPPADYGGGTAAVAAAPTLSSQAEPGGRTLERRTSVTEAPLFRSECHSSAGVPESSAPPFNDPMVSAQPREARTDGLMLTSVTFHYSGTSTAALANHTPEQLVEATDVRLRSALVLLVEKRPQPLHILGIIGEVRTECVSLPLYPRMIHRHPCCNRLLNTPSFVDFLQCAAACVSYALYTEHQRSYFPETSLCRLLESISDLVDEFQSSPLAPHLLELCQVGLLMRCISTYSKAGKAHRMQLRAQETTEQQPEIHSPPASASTSSPSVLHASTLEKSTGNERVVAAAAAALMKSPEGIALLWLLRTLQQQSPQLFLATVVSCMRKTEPLVSPAVLGSLLQQQLPPADPVALFTKSLNSGLLHTASLYLLPIQATEGPLEVRCRRVLPLLRAALAVGDFHLVRKLLHFFWAFFTHRRHPEPVGTLRSIGDQHHWESSALKSASDMASQRAPKAERAISQQKAKQQRRLQERNRQREELQSLLWRPLNGGVHLSGDATFAHPAVNEGNGLFAMTLGEPCLSCVPLELAAEDRLLAARIYQEVENAVAVAAQTLFRQQQWLRLFEFATILALDLPSWLRDHRSSTLWHPTRPPHQQDTNARLVCVTAVPDTASPTRAAKEAAGVLPRDFFAAVSSFAQQFPVGEKPIFLHLHRPRRQKSSTLRVQRQAQQHPQVHVARMPTEAAPVPEMQSAVVPVSTVLQAHSFCTSGNMQYHSAAQIARYLGNVLLLAGHPMYALALAAAVRDMQAATHLLGWFPEMRYWVSEAATGRALDGSSEDRVMLWLSRAATSGTSPLEYRNAN</sequence>
<feature type="compositionally biased region" description="Low complexity" evidence="3">
    <location>
        <begin position="937"/>
        <end position="951"/>
    </location>
</feature>
<dbReference type="EMBL" id="JROU02000996">
    <property type="protein sequence ID" value="OEH77736.1"/>
    <property type="molecule type" value="Genomic_DNA"/>
</dbReference>
<feature type="region of interest" description="Disordered" evidence="3">
    <location>
        <begin position="48"/>
        <end position="78"/>
    </location>
</feature>
<dbReference type="Pfam" id="PF07064">
    <property type="entry name" value="RIC1"/>
    <property type="match status" value="1"/>
</dbReference>
<evidence type="ECO:0000256" key="2">
    <source>
        <dbReference type="ARBA" id="ARBA00023136"/>
    </source>
</evidence>
<dbReference type="GO" id="GO:0005829">
    <property type="term" value="C:cytosol"/>
    <property type="evidence" value="ECO:0007669"/>
    <property type="project" value="TreeGrafter"/>
</dbReference>
<dbReference type="GO" id="GO:0006886">
    <property type="term" value="P:intracellular protein transport"/>
    <property type="evidence" value="ECO:0007669"/>
    <property type="project" value="InterPro"/>
</dbReference>
<feature type="compositionally biased region" description="Low complexity" evidence="3">
    <location>
        <begin position="560"/>
        <end position="572"/>
    </location>
</feature>
<dbReference type="PANTHER" id="PTHR22746:SF10">
    <property type="entry name" value="GUANINE NUCLEOTIDE EXCHANGE FACTOR SUBUNIT RIC1"/>
    <property type="match status" value="1"/>
</dbReference>
<protein>
    <recommendedName>
        <fullName evidence="4">RIC1 C-terminal alpha solenoid region domain-containing protein</fullName>
    </recommendedName>
</protein>
<feature type="compositionally biased region" description="Polar residues" evidence="3">
    <location>
        <begin position="925"/>
        <end position="934"/>
    </location>
</feature>
<dbReference type="GO" id="GO:0042147">
    <property type="term" value="P:retrograde transport, endosome to Golgi"/>
    <property type="evidence" value="ECO:0007669"/>
    <property type="project" value="TreeGrafter"/>
</dbReference>
<feature type="compositionally biased region" description="Low complexity" evidence="3">
    <location>
        <begin position="49"/>
        <end position="58"/>
    </location>
</feature>
<dbReference type="InParanoid" id="A0A1D3D2R2"/>
<organism evidence="5 6">
    <name type="scientific">Cyclospora cayetanensis</name>
    <dbReference type="NCBI Taxonomy" id="88456"/>
    <lineage>
        <taxon>Eukaryota</taxon>
        <taxon>Sar</taxon>
        <taxon>Alveolata</taxon>
        <taxon>Apicomplexa</taxon>
        <taxon>Conoidasida</taxon>
        <taxon>Coccidia</taxon>
        <taxon>Eucoccidiorida</taxon>
        <taxon>Eimeriorina</taxon>
        <taxon>Eimeriidae</taxon>
        <taxon>Cyclospora</taxon>
    </lineage>
</organism>
<gene>
    <name evidence="5" type="ORF">cyc_07368</name>
</gene>
<feature type="region of interest" description="Disordered" evidence="3">
    <location>
        <begin position="922"/>
        <end position="951"/>
    </location>
</feature>
<dbReference type="Proteomes" id="UP000095192">
    <property type="component" value="Unassembled WGS sequence"/>
</dbReference>
<proteinExistence type="predicted"/>
<feature type="domain" description="RIC1 C-terminal alpha solenoid region" evidence="4">
    <location>
        <begin position="982"/>
        <end position="1091"/>
    </location>
</feature>
<name>A0A1D3D2R2_9EIME</name>